<dbReference type="Proteomes" id="UP001058553">
    <property type="component" value="Chromosome"/>
</dbReference>
<feature type="transmembrane region" description="Helical" evidence="1">
    <location>
        <begin position="32"/>
        <end position="51"/>
    </location>
</feature>
<dbReference type="PANTHER" id="PTHR36832">
    <property type="entry name" value="SLR1174 PROTEIN-RELATED"/>
    <property type="match status" value="1"/>
</dbReference>
<keyword evidence="1" id="KW-0472">Membrane</keyword>
<dbReference type="RefSeq" id="WP_014538428.1">
    <property type="nucleotide sequence ID" value="NZ_CP023567.1"/>
</dbReference>
<feature type="transmembrane region" description="Helical" evidence="1">
    <location>
        <begin position="117"/>
        <end position="137"/>
    </location>
</feature>
<keyword evidence="1" id="KW-1133">Transmembrane helix</keyword>
<feature type="transmembrane region" description="Helical" evidence="1">
    <location>
        <begin position="189"/>
        <end position="211"/>
    </location>
</feature>
<name>A0ABY5X8P9_ERWPY</name>
<sequence>MLNLKNLTNRFFAIYLYARNGMLTVVNDKAMFFTDFVMGTLSPFIVQLILWSAIFTAERNSVNNFNFNDIVYYYAFALILSRLNNGYDLIRTLSEHIREGALEVWLTKPFSYLTQRLFTFLGESVLYAIPLLVIYSIKHTSMDYEGNAVFILLNALMTIIMVIVLSQLLCFLLSFGLSLLSFWVIEYNILLSFSILSSSLLGGVLLPPSFWPEWLMPVMKYNPWHFIISAPAEYLTTYNQAILHHFLLGSVAYIIMILLFVRVVWDKGMKVYNGAGG</sequence>
<keyword evidence="3" id="KW-1185">Reference proteome</keyword>
<dbReference type="Pfam" id="PF06182">
    <property type="entry name" value="ABC2_membrane_6"/>
    <property type="match status" value="1"/>
</dbReference>
<evidence type="ECO:0000313" key="3">
    <source>
        <dbReference type="Proteomes" id="UP001058553"/>
    </source>
</evidence>
<protein>
    <submittedName>
        <fullName evidence="2">ABC-2 family transporter protein</fullName>
    </submittedName>
</protein>
<feature type="transmembrane region" description="Helical" evidence="1">
    <location>
        <begin position="242"/>
        <end position="265"/>
    </location>
</feature>
<dbReference type="PANTHER" id="PTHR36832:SF1">
    <property type="entry name" value="SLR1174 PROTEIN"/>
    <property type="match status" value="1"/>
</dbReference>
<feature type="transmembrane region" description="Helical" evidence="1">
    <location>
        <begin position="149"/>
        <end position="177"/>
    </location>
</feature>
<dbReference type="InterPro" id="IPR010390">
    <property type="entry name" value="ABC-2_transporter-like"/>
</dbReference>
<evidence type="ECO:0000313" key="2">
    <source>
        <dbReference type="EMBL" id="UWS33763.1"/>
    </source>
</evidence>
<dbReference type="EMBL" id="CP103445">
    <property type="protein sequence ID" value="UWS33763.1"/>
    <property type="molecule type" value="Genomic_DNA"/>
</dbReference>
<reference evidence="2" key="1">
    <citation type="submission" date="2022-07" db="EMBL/GenBank/DDBJ databases">
        <title>Genetic diversity of Erwinia pyrifoliae.</title>
        <authorList>
            <person name="Park D.S."/>
            <person name="Ham H."/>
        </authorList>
    </citation>
    <scope>NUCLEOTIDE SEQUENCE</scope>
    <source>
        <strain evidence="2">CP201486</strain>
    </source>
</reference>
<organism evidence="2 3">
    <name type="scientific">Erwinia pyrifoliae</name>
    <dbReference type="NCBI Taxonomy" id="79967"/>
    <lineage>
        <taxon>Bacteria</taxon>
        <taxon>Pseudomonadati</taxon>
        <taxon>Pseudomonadota</taxon>
        <taxon>Gammaproteobacteria</taxon>
        <taxon>Enterobacterales</taxon>
        <taxon>Erwiniaceae</taxon>
        <taxon>Erwinia</taxon>
    </lineage>
</organism>
<proteinExistence type="predicted"/>
<accession>A0ABY5X8P9</accession>
<dbReference type="GeneID" id="92238719"/>
<gene>
    <name evidence="2" type="ORF">NYP84_00570</name>
</gene>
<evidence type="ECO:0000256" key="1">
    <source>
        <dbReference type="SAM" id="Phobius"/>
    </source>
</evidence>
<keyword evidence="1" id="KW-0812">Transmembrane</keyword>